<dbReference type="InterPro" id="IPR010432">
    <property type="entry name" value="RDD"/>
</dbReference>
<keyword evidence="8" id="KW-1185">Reference proteome</keyword>
<evidence type="ECO:0000259" key="6">
    <source>
        <dbReference type="Pfam" id="PF06271"/>
    </source>
</evidence>
<dbReference type="RefSeq" id="WP_236986287.1">
    <property type="nucleotide sequence ID" value="NZ_AP023086.1"/>
</dbReference>
<proteinExistence type="predicted"/>
<dbReference type="KEGG" id="marq:MARGE09_P1004"/>
<dbReference type="Pfam" id="PF06271">
    <property type="entry name" value="RDD"/>
    <property type="match status" value="1"/>
</dbReference>
<dbReference type="Proteomes" id="UP001320119">
    <property type="component" value="Chromosome"/>
</dbReference>
<sequence>MNNDYDTSYDVETPEAIDLSAQMVGPVPRVLAYSIDLAIRLVVLMLLTALFAFLGEAGWGLFMIFSFLFEWFYPVLFEVLRGGQTPGKKMLQIAVVNDDLTPVTWSTSIIRNLLRAVDMLPFAYVLGLVSMTCTQHFQRLGDLAAGSIVVHRRATSKAFSVPQVKPQPAAMPLTLEDQMAIASFTRRHDQISESRQQELADILEPLTGKKQREGVYYLQGIGAWLLGKRE</sequence>
<keyword evidence="3 5" id="KW-1133">Transmembrane helix</keyword>
<evidence type="ECO:0000256" key="5">
    <source>
        <dbReference type="SAM" id="Phobius"/>
    </source>
</evidence>
<feature type="domain" description="RDD" evidence="6">
    <location>
        <begin position="25"/>
        <end position="146"/>
    </location>
</feature>
<keyword evidence="4 5" id="KW-0472">Membrane</keyword>
<evidence type="ECO:0000313" key="7">
    <source>
        <dbReference type="EMBL" id="BCD96804.1"/>
    </source>
</evidence>
<evidence type="ECO:0000256" key="2">
    <source>
        <dbReference type="ARBA" id="ARBA00022692"/>
    </source>
</evidence>
<comment type="subcellular location">
    <subcellularLocation>
        <location evidence="1">Membrane</location>
        <topology evidence="1">Multi-pass membrane protein</topology>
    </subcellularLocation>
</comment>
<organism evidence="7 8">
    <name type="scientific">Marinagarivorans cellulosilyticus</name>
    <dbReference type="NCBI Taxonomy" id="2721545"/>
    <lineage>
        <taxon>Bacteria</taxon>
        <taxon>Pseudomonadati</taxon>
        <taxon>Pseudomonadota</taxon>
        <taxon>Gammaproteobacteria</taxon>
        <taxon>Cellvibrionales</taxon>
        <taxon>Cellvibrionaceae</taxon>
        <taxon>Marinagarivorans</taxon>
    </lineage>
</organism>
<name>A0AAN1WFS8_9GAMM</name>
<dbReference type="EMBL" id="AP023086">
    <property type="protein sequence ID" value="BCD96804.1"/>
    <property type="molecule type" value="Genomic_DNA"/>
</dbReference>
<reference evidence="7 8" key="1">
    <citation type="journal article" date="2022" name="IScience">
        <title>An ultrasensitive nanofiber-based assay for enzymatic hydrolysis and deep-sea microbial degradation of cellulose.</title>
        <authorList>
            <person name="Tsudome M."/>
            <person name="Tachioka M."/>
            <person name="Miyazaki M."/>
            <person name="Uchimura K."/>
            <person name="Tsuda M."/>
            <person name="Takaki Y."/>
            <person name="Deguchi S."/>
        </authorList>
    </citation>
    <scope>NUCLEOTIDE SEQUENCE [LARGE SCALE GENOMIC DNA]</scope>
    <source>
        <strain evidence="7 8">GE09</strain>
    </source>
</reference>
<dbReference type="PANTHER" id="PTHR38480">
    <property type="entry name" value="SLR0254 PROTEIN"/>
    <property type="match status" value="1"/>
</dbReference>
<evidence type="ECO:0000256" key="1">
    <source>
        <dbReference type="ARBA" id="ARBA00004141"/>
    </source>
</evidence>
<accession>A0AAN1WFS8</accession>
<protein>
    <recommendedName>
        <fullName evidence="6">RDD domain-containing protein</fullName>
    </recommendedName>
</protein>
<evidence type="ECO:0000256" key="4">
    <source>
        <dbReference type="ARBA" id="ARBA00023136"/>
    </source>
</evidence>
<gene>
    <name evidence="7" type="ORF">MARGE09_P1004</name>
</gene>
<evidence type="ECO:0000313" key="8">
    <source>
        <dbReference type="Proteomes" id="UP001320119"/>
    </source>
</evidence>
<evidence type="ECO:0000256" key="3">
    <source>
        <dbReference type="ARBA" id="ARBA00022989"/>
    </source>
</evidence>
<keyword evidence="2 5" id="KW-0812">Transmembrane</keyword>
<dbReference type="PANTHER" id="PTHR38480:SF1">
    <property type="entry name" value="SLR0254 PROTEIN"/>
    <property type="match status" value="1"/>
</dbReference>
<feature type="transmembrane region" description="Helical" evidence="5">
    <location>
        <begin position="30"/>
        <end position="53"/>
    </location>
</feature>
<dbReference type="AlphaFoldDB" id="A0AAN1WFS8"/>
<dbReference type="GO" id="GO:0016020">
    <property type="term" value="C:membrane"/>
    <property type="evidence" value="ECO:0007669"/>
    <property type="project" value="UniProtKB-SubCell"/>
</dbReference>